<keyword evidence="3" id="KW-1185">Reference proteome</keyword>
<evidence type="ECO:0000313" key="3">
    <source>
        <dbReference type="Proteomes" id="UP000688137"/>
    </source>
</evidence>
<proteinExistence type="predicted"/>
<evidence type="ECO:0000259" key="1">
    <source>
        <dbReference type="Pfam" id="PF25757"/>
    </source>
</evidence>
<dbReference type="Proteomes" id="UP000688137">
    <property type="component" value="Unassembled WGS sequence"/>
</dbReference>
<comment type="caution">
    <text evidence="2">The sequence shown here is derived from an EMBL/GenBank/DDBJ whole genome shotgun (WGS) entry which is preliminary data.</text>
</comment>
<dbReference type="PANTHER" id="PTHR16216:SF2">
    <property type="entry name" value="DYNEIN AXONEMAL ASSEMBLY FACTOR 5"/>
    <property type="match status" value="1"/>
</dbReference>
<sequence length="309" mass="35545">MLTEPNIDRSFVEDQIKLLQRDINCIIDQDRNLRKQGLAKLQDFFKVKSNASERIYIFDAYALKNLLRVFEDQVERNRETGINIVLNYLDLHDQNFNTETLRLIIDTIINRLNQLPFAETSEEIRLALIKLLHQIQVKHIDAYTNNQQRLAHMIGKVLQDNFPEVKKDAAIFAAEISKKLPIGEYMGEAVKSLNLNMQHAHTKIRKATVDSIAPILLSRTNGTFLEIVLNNLRNLSLDKSSDVRKGTLIAVAELLMHFSIQNLNSYENNLILILMNSLSDDSKEIQNLAMQLLDQIGLKRQKLDEEANL</sequence>
<evidence type="ECO:0000313" key="2">
    <source>
        <dbReference type="EMBL" id="CAD8086857.1"/>
    </source>
</evidence>
<organism evidence="2 3">
    <name type="scientific">Paramecium primaurelia</name>
    <dbReference type="NCBI Taxonomy" id="5886"/>
    <lineage>
        <taxon>Eukaryota</taxon>
        <taxon>Sar</taxon>
        <taxon>Alveolata</taxon>
        <taxon>Ciliophora</taxon>
        <taxon>Intramacronucleata</taxon>
        <taxon>Oligohymenophorea</taxon>
        <taxon>Peniculida</taxon>
        <taxon>Parameciidae</taxon>
        <taxon>Paramecium</taxon>
    </lineage>
</organism>
<name>A0A8S1N0V7_PARPR</name>
<accession>A0A8S1N0V7</accession>
<reference evidence="2" key="1">
    <citation type="submission" date="2021-01" db="EMBL/GenBank/DDBJ databases">
        <authorList>
            <consortium name="Genoscope - CEA"/>
            <person name="William W."/>
        </authorList>
    </citation>
    <scope>NUCLEOTIDE SEQUENCE</scope>
</reference>
<gene>
    <name evidence="2" type="ORF">PPRIM_AZ9-3.1.T0770131</name>
</gene>
<dbReference type="EMBL" id="CAJJDM010000080">
    <property type="protein sequence ID" value="CAD8086857.1"/>
    <property type="molecule type" value="Genomic_DNA"/>
</dbReference>
<protein>
    <recommendedName>
        <fullName evidence="1">Dynein axonemal assembly factor 5 TPR repeats domain-containing protein</fullName>
    </recommendedName>
</protein>
<dbReference type="AlphaFoldDB" id="A0A8S1N0V7"/>
<dbReference type="InterPro" id="IPR057978">
    <property type="entry name" value="TPR_DAAF5"/>
</dbReference>
<feature type="domain" description="Dynein axonemal assembly factor 5 TPR repeats" evidence="1">
    <location>
        <begin position="25"/>
        <end position="306"/>
    </location>
</feature>
<dbReference type="OMA" id="DLHNQHF"/>
<dbReference type="Pfam" id="PF25757">
    <property type="entry name" value="TPR_DNAAF5"/>
    <property type="match status" value="1"/>
</dbReference>
<dbReference type="InterPro" id="IPR052623">
    <property type="entry name" value="DAAF5"/>
</dbReference>
<dbReference type="PANTHER" id="PTHR16216">
    <property type="entry name" value="DYNEIN ASSEMBLY FACTOR 5, AXONEMAL"/>
    <property type="match status" value="1"/>
</dbReference>